<protein>
    <submittedName>
        <fullName evidence="2">Leucine rich adaptor protein 1 like</fullName>
    </submittedName>
</protein>
<dbReference type="GeneTree" id="ENSGT00530000063790"/>
<proteinExistence type="predicted"/>
<dbReference type="AlphaFoldDB" id="A0AAQ4QNR5"/>
<evidence type="ECO:0000256" key="1">
    <source>
        <dbReference type="SAM" id="MobiDB-lite"/>
    </source>
</evidence>
<reference evidence="2 3" key="1">
    <citation type="journal article" date="2021" name="G3 (Bethesda)">
        <title>Improved contiguity of the threespine stickleback genome using long-read sequencing.</title>
        <authorList>
            <person name="Nath S."/>
            <person name="Shaw D.E."/>
            <person name="White M.A."/>
        </authorList>
    </citation>
    <scope>NUCLEOTIDE SEQUENCE [LARGE SCALE GENOMIC DNA]</scope>
    <source>
        <strain evidence="2 3">Lake Benthic</strain>
    </source>
</reference>
<dbReference type="InterPro" id="IPR037443">
    <property type="entry name" value="LURAP1"/>
</dbReference>
<evidence type="ECO:0000313" key="3">
    <source>
        <dbReference type="Proteomes" id="UP000007635"/>
    </source>
</evidence>
<accession>A0AAQ4QNR5</accession>
<reference evidence="2" key="2">
    <citation type="submission" date="2025-08" db="UniProtKB">
        <authorList>
            <consortium name="Ensembl"/>
        </authorList>
    </citation>
    <scope>IDENTIFICATION</scope>
</reference>
<organism evidence="2 3">
    <name type="scientific">Gasterosteus aculeatus aculeatus</name>
    <name type="common">three-spined stickleback</name>
    <dbReference type="NCBI Taxonomy" id="481459"/>
    <lineage>
        <taxon>Eukaryota</taxon>
        <taxon>Metazoa</taxon>
        <taxon>Chordata</taxon>
        <taxon>Craniata</taxon>
        <taxon>Vertebrata</taxon>
        <taxon>Euteleostomi</taxon>
        <taxon>Actinopterygii</taxon>
        <taxon>Neopterygii</taxon>
        <taxon>Teleostei</taxon>
        <taxon>Neoteleostei</taxon>
        <taxon>Acanthomorphata</taxon>
        <taxon>Eupercaria</taxon>
        <taxon>Perciformes</taxon>
        <taxon>Cottioidei</taxon>
        <taxon>Gasterosteales</taxon>
        <taxon>Gasterosteidae</taxon>
        <taxon>Gasterosteus</taxon>
    </lineage>
</organism>
<feature type="region of interest" description="Disordered" evidence="1">
    <location>
        <begin position="30"/>
        <end position="50"/>
    </location>
</feature>
<sequence length="198" mass="21510">MEEDNNSALPDLKDIETKLGLKVPESLVRSLAAGKHPDQSGAPHSGTRKAYADTADLKRLEGKMLFLKQEMAHLRAIDVKLMQQLMCINEGIESIRWMIEEKGGVASQESSLSGSLYSLSDSQDGTSLRGSFNSLNGGNSDGLDSVSVGSYLDTLEEDLSDDPSPTDLDRFADKTVGDELGKSPLKLRAESDEYYCFG</sequence>
<feature type="region of interest" description="Disordered" evidence="1">
    <location>
        <begin position="156"/>
        <end position="175"/>
    </location>
</feature>
<name>A0AAQ4QNR5_GASAC</name>
<dbReference type="Pfam" id="PF14854">
    <property type="entry name" value="LURAP"/>
    <property type="match status" value="1"/>
</dbReference>
<keyword evidence="3" id="KW-1185">Reference proteome</keyword>
<dbReference type="PANTHER" id="PTHR33767">
    <property type="entry name" value="LEUCINE RICH ADAPTOR PROTEIN 1-LIKE"/>
    <property type="match status" value="1"/>
</dbReference>
<dbReference type="PANTHER" id="PTHR33767:SF1">
    <property type="entry name" value="LEUCINE RICH ADAPTOR PROTEIN 1-LIKE"/>
    <property type="match status" value="1"/>
</dbReference>
<dbReference type="Ensembl" id="ENSGACT00000076924.1">
    <property type="protein sequence ID" value="ENSGACP00000052915.1"/>
    <property type="gene ID" value="ENSGACG00000023291.1"/>
</dbReference>
<dbReference type="GO" id="GO:0043123">
    <property type="term" value="P:positive regulation of canonical NF-kappaB signal transduction"/>
    <property type="evidence" value="ECO:0007669"/>
    <property type="project" value="InterPro"/>
</dbReference>
<dbReference type="InterPro" id="IPR039499">
    <property type="entry name" value="LURA1/LRA25"/>
</dbReference>
<reference evidence="2" key="3">
    <citation type="submission" date="2025-09" db="UniProtKB">
        <authorList>
            <consortium name="Ensembl"/>
        </authorList>
    </citation>
    <scope>IDENTIFICATION</scope>
</reference>
<evidence type="ECO:0000313" key="2">
    <source>
        <dbReference type="Ensembl" id="ENSGACP00000052915.1"/>
    </source>
</evidence>
<dbReference type="Proteomes" id="UP000007635">
    <property type="component" value="Chromosome VII"/>
</dbReference>